<feature type="transmembrane region" description="Helical" evidence="1">
    <location>
        <begin position="50"/>
        <end position="68"/>
    </location>
</feature>
<dbReference type="InterPro" id="IPR043128">
    <property type="entry name" value="Rev_trsase/Diguanyl_cyclase"/>
</dbReference>
<evidence type="ECO:0000313" key="4">
    <source>
        <dbReference type="Proteomes" id="UP001600941"/>
    </source>
</evidence>
<keyword evidence="1" id="KW-0812">Transmembrane</keyword>
<reference evidence="3 4" key="1">
    <citation type="submission" date="2024-04" db="EMBL/GenBank/DDBJ databases">
        <title>Defined microbial consortia suppress multidrug-resistant proinflammatory Enterobacteriaceae via ecological control.</title>
        <authorList>
            <person name="Furuichi M."/>
            <person name="Kawaguchi T."/>
            <person name="Pust M."/>
            <person name="Yasuma K."/>
            <person name="Plichta D."/>
            <person name="Hasegawa N."/>
            <person name="Ohya T."/>
            <person name="Bhattarai S."/>
            <person name="Sasajima S."/>
            <person name="Aoto Y."/>
            <person name="Tuganbaev T."/>
            <person name="Yaginuma M."/>
            <person name="Ueda M."/>
            <person name="Okahashi N."/>
            <person name="Amafuji K."/>
            <person name="Kiridooshi Y."/>
            <person name="Sugita K."/>
            <person name="Strazar M."/>
            <person name="Skelly A."/>
            <person name="Suda W."/>
            <person name="Hattori M."/>
            <person name="Nakamoto N."/>
            <person name="Caballero S."/>
            <person name="Norman J."/>
            <person name="Olle B."/>
            <person name="Tanoue T."/>
            <person name="Arita M."/>
            <person name="Bucci V."/>
            <person name="Atarashi K."/>
            <person name="Xavier R."/>
            <person name="Honda K."/>
        </authorList>
    </citation>
    <scope>NUCLEOTIDE SEQUENCE [LARGE SCALE GENOMIC DNA]</scope>
    <source>
        <strain evidence="4">k34-0107-D12</strain>
    </source>
</reference>
<keyword evidence="4" id="KW-1185">Reference proteome</keyword>
<dbReference type="Gene3D" id="3.30.70.270">
    <property type="match status" value="1"/>
</dbReference>
<feature type="transmembrane region" description="Helical" evidence="1">
    <location>
        <begin position="80"/>
        <end position="99"/>
    </location>
</feature>
<dbReference type="SUPFAM" id="SSF55073">
    <property type="entry name" value="Nucleotide cyclase"/>
    <property type="match status" value="1"/>
</dbReference>
<dbReference type="EMBL" id="BAABZQ010000001">
    <property type="protein sequence ID" value="GAA6498951.1"/>
    <property type="molecule type" value="Genomic_DNA"/>
</dbReference>
<keyword evidence="1" id="KW-1133">Transmembrane helix</keyword>
<dbReference type="CDD" id="cd01949">
    <property type="entry name" value="GGDEF"/>
    <property type="match status" value="1"/>
</dbReference>
<dbReference type="InterPro" id="IPR000160">
    <property type="entry name" value="GGDEF_dom"/>
</dbReference>
<feature type="domain" description="GGDEF" evidence="2">
    <location>
        <begin position="268"/>
        <end position="404"/>
    </location>
</feature>
<dbReference type="SMART" id="SM00267">
    <property type="entry name" value="GGDEF"/>
    <property type="match status" value="1"/>
</dbReference>
<dbReference type="Pfam" id="PF00990">
    <property type="entry name" value="GGDEF"/>
    <property type="match status" value="1"/>
</dbReference>
<feature type="transmembrane region" description="Helical" evidence="1">
    <location>
        <begin position="186"/>
        <end position="204"/>
    </location>
</feature>
<protein>
    <submittedName>
        <fullName evidence="3">GGDEF domain-containing protein</fullName>
    </submittedName>
</protein>
<keyword evidence="1" id="KW-0472">Membrane</keyword>
<dbReference type="PANTHER" id="PTHR45138">
    <property type="entry name" value="REGULATORY COMPONENTS OF SENSORY TRANSDUCTION SYSTEM"/>
    <property type="match status" value="1"/>
</dbReference>
<comment type="caution">
    <text evidence="3">The sequence shown here is derived from an EMBL/GenBank/DDBJ whole genome shotgun (WGS) entry which is preliminary data.</text>
</comment>
<dbReference type="InterPro" id="IPR050469">
    <property type="entry name" value="Diguanylate_Cyclase"/>
</dbReference>
<name>A0ABQ0BQY7_9FIRM</name>
<evidence type="ECO:0000259" key="2">
    <source>
        <dbReference type="PROSITE" id="PS50887"/>
    </source>
</evidence>
<sequence>MEVSIIVRLHKGLNMLKDKLHSLIYFPYEEKYRDQLELGMVSLNYKSERVIAWVMLITQIFMILVFTFRPGSIFYSFRRLRYVIAYTVLCAGLLVLLSLHRRAKDNWRLHSRLCIFFGVLLSLWIGCISYLDALGDVSIIVYCSFLPMMAAFLIVPPFILSILLIFTCILTNCLVLGTPYGQENVFSTLVNSIFICVLSIVYAYRMYHARLTGIYDKIIIDQKNRQLEAANEKLDLLSMTDTLTGLGNRRYLEESVRSPLEKYGIHMGSLAVLLLDIDFFKQYNDRYGHQQGDLCLQAVASVLSSCAEDDNFHAVRYGGEEFVLVITGLSSDVIMEKTEQIRKSVASVQIPGPIKAGTSVTVSVGVSFHESWEPGLLETAISEADRALYQAKQNGRNQTVLFSK</sequence>
<proteinExistence type="predicted"/>
<dbReference type="PANTHER" id="PTHR45138:SF9">
    <property type="entry name" value="DIGUANYLATE CYCLASE DGCM-RELATED"/>
    <property type="match status" value="1"/>
</dbReference>
<dbReference type="NCBIfam" id="TIGR00254">
    <property type="entry name" value="GGDEF"/>
    <property type="match status" value="1"/>
</dbReference>
<evidence type="ECO:0000313" key="3">
    <source>
        <dbReference type="EMBL" id="GAA6498951.1"/>
    </source>
</evidence>
<organism evidence="3 4">
    <name type="scientific">Blautia parvula</name>
    <dbReference type="NCBI Taxonomy" id="2877527"/>
    <lineage>
        <taxon>Bacteria</taxon>
        <taxon>Bacillati</taxon>
        <taxon>Bacillota</taxon>
        <taxon>Clostridia</taxon>
        <taxon>Lachnospirales</taxon>
        <taxon>Lachnospiraceae</taxon>
        <taxon>Blautia</taxon>
    </lineage>
</organism>
<dbReference type="InterPro" id="IPR029787">
    <property type="entry name" value="Nucleotide_cyclase"/>
</dbReference>
<evidence type="ECO:0000256" key="1">
    <source>
        <dbReference type="SAM" id="Phobius"/>
    </source>
</evidence>
<dbReference type="PROSITE" id="PS50887">
    <property type="entry name" value="GGDEF"/>
    <property type="match status" value="1"/>
</dbReference>
<gene>
    <name evidence="3" type="ORF">K340107D12_17670</name>
</gene>
<dbReference type="Proteomes" id="UP001600941">
    <property type="component" value="Unassembled WGS sequence"/>
</dbReference>
<accession>A0ABQ0BQY7</accession>
<feature type="transmembrane region" description="Helical" evidence="1">
    <location>
        <begin position="111"/>
        <end position="131"/>
    </location>
</feature>